<evidence type="ECO:0000256" key="2">
    <source>
        <dbReference type="ARBA" id="ARBA00006727"/>
    </source>
</evidence>
<comment type="similarity">
    <text evidence="2">Belongs to the major facilitator superfamily. Monocarboxylate porter (TC 2.A.1.13) family.</text>
</comment>
<dbReference type="OrthoDB" id="2213137at2759"/>
<name>A0A9P7ZBC4_9HELO</name>
<feature type="transmembrane region" description="Helical" evidence="3">
    <location>
        <begin position="124"/>
        <end position="143"/>
    </location>
</feature>
<sequence>MTSERPTPIAGNIHVGDVIESHDSEKSSALEIPDAYPPQTTKPIDMPPDGGYGWVCVASVFVINFHTWGLNSSYGVFLSHYLTFDTYPGATSLEYAFVGGLSISTALLTSPISTIVCRRYGTQVALSIGIVFETAGLLGASWATRIWQLFLSQGVSFGVGMGFLFIASVGVIPQWFSKKRSFANSIGTSGSGIGGLAYSLAVNRIIQTLGLDWAFRILAIVSCVMNVLATIVIRDRNKAVEAIQNAFHLPLLKQVEFLLLVGWGIFSELGYVVLLFSLVNYARSVGLTATQGSVVGAMLNLGQGIGRPFIGYFSDAAGRINIAGGCTFLAGLFCLLIWIFAKSYGVLIFFALTGGAVAGTFWTVIGPVGAEVVGVALLPSALSMTWVILVLPTSFSEPIGLQLRRSSGNIYLDAQLFAGFMYLGGATCVLFLRAWKIAEIERQAAVSREQREQEIRDNDAVKNDVPSVRRQMSRTASVKTATKGLWSWQRV</sequence>
<dbReference type="PANTHER" id="PTHR11360:SF315">
    <property type="entry name" value="TRANSPORTER MCH2-RELATED"/>
    <property type="match status" value="1"/>
</dbReference>
<gene>
    <name evidence="4" type="ORF">BJ878DRAFT_549275</name>
</gene>
<evidence type="ECO:0000256" key="3">
    <source>
        <dbReference type="SAM" id="Phobius"/>
    </source>
</evidence>
<evidence type="ECO:0000256" key="1">
    <source>
        <dbReference type="ARBA" id="ARBA00004141"/>
    </source>
</evidence>
<feature type="transmembrane region" description="Helical" evidence="3">
    <location>
        <begin position="52"/>
        <end position="75"/>
    </location>
</feature>
<feature type="transmembrane region" description="Helical" evidence="3">
    <location>
        <begin position="347"/>
        <end position="365"/>
    </location>
</feature>
<protein>
    <submittedName>
        <fullName evidence="4">MFS transporter-like protein</fullName>
    </submittedName>
</protein>
<feature type="transmembrane region" description="Helical" evidence="3">
    <location>
        <begin position="182"/>
        <end position="201"/>
    </location>
</feature>
<feature type="transmembrane region" description="Helical" evidence="3">
    <location>
        <begin position="155"/>
        <end position="175"/>
    </location>
</feature>
<feature type="transmembrane region" description="Helical" evidence="3">
    <location>
        <begin position="95"/>
        <end position="117"/>
    </location>
</feature>
<dbReference type="EMBL" id="MU253750">
    <property type="protein sequence ID" value="KAG9248375.1"/>
    <property type="molecule type" value="Genomic_DNA"/>
</dbReference>
<evidence type="ECO:0000313" key="4">
    <source>
        <dbReference type="EMBL" id="KAG9248375.1"/>
    </source>
</evidence>
<accession>A0A9P7ZBC4</accession>
<feature type="transmembrane region" description="Helical" evidence="3">
    <location>
        <begin position="255"/>
        <end position="278"/>
    </location>
</feature>
<dbReference type="PANTHER" id="PTHR11360">
    <property type="entry name" value="MONOCARBOXYLATE TRANSPORTER"/>
    <property type="match status" value="1"/>
</dbReference>
<dbReference type="SUPFAM" id="SSF103473">
    <property type="entry name" value="MFS general substrate transporter"/>
    <property type="match status" value="1"/>
</dbReference>
<feature type="transmembrane region" description="Helical" evidence="3">
    <location>
        <begin position="322"/>
        <end position="341"/>
    </location>
</feature>
<dbReference type="Gene3D" id="1.20.1250.20">
    <property type="entry name" value="MFS general substrate transporter like domains"/>
    <property type="match status" value="2"/>
</dbReference>
<dbReference type="InterPro" id="IPR036259">
    <property type="entry name" value="MFS_trans_sf"/>
</dbReference>
<keyword evidence="5" id="KW-1185">Reference proteome</keyword>
<proteinExistence type="inferred from homology"/>
<dbReference type="GO" id="GO:0022857">
    <property type="term" value="F:transmembrane transporter activity"/>
    <property type="evidence" value="ECO:0007669"/>
    <property type="project" value="InterPro"/>
</dbReference>
<comment type="caution">
    <text evidence="4">The sequence shown here is derived from an EMBL/GenBank/DDBJ whole genome shotgun (WGS) entry which is preliminary data.</text>
</comment>
<keyword evidence="3" id="KW-0812">Transmembrane</keyword>
<feature type="transmembrane region" description="Helical" evidence="3">
    <location>
        <begin position="284"/>
        <end position="301"/>
    </location>
</feature>
<dbReference type="Pfam" id="PF07690">
    <property type="entry name" value="MFS_1"/>
    <property type="match status" value="1"/>
</dbReference>
<dbReference type="InterPro" id="IPR011701">
    <property type="entry name" value="MFS"/>
</dbReference>
<feature type="transmembrane region" description="Helical" evidence="3">
    <location>
        <begin position="372"/>
        <end position="395"/>
    </location>
</feature>
<reference evidence="4" key="1">
    <citation type="journal article" date="2021" name="IMA Fungus">
        <title>Genomic characterization of three marine fungi, including Emericellopsis atlantica sp. nov. with signatures of a generalist lifestyle and marine biomass degradation.</title>
        <authorList>
            <person name="Hagestad O.C."/>
            <person name="Hou L."/>
            <person name="Andersen J.H."/>
            <person name="Hansen E.H."/>
            <person name="Altermark B."/>
            <person name="Li C."/>
            <person name="Kuhnert E."/>
            <person name="Cox R.J."/>
            <person name="Crous P.W."/>
            <person name="Spatafora J.W."/>
            <person name="Lail K."/>
            <person name="Amirebrahimi M."/>
            <person name="Lipzen A."/>
            <person name="Pangilinan J."/>
            <person name="Andreopoulos W."/>
            <person name="Hayes R.D."/>
            <person name="Ng V."/>
            <person name="Grigoriev I.V."/>
            <person name="Jackson S.A."/>
            <person name="Sutton T.D.S."/>
            <person name="Dobson A.D.W."/>
            <person name="Rama T."/>
        </authorList>
    </citation>
    <scope>NUCLEOTIDE SEQUENCE</scope>
    <source>
        <strain evidence="4">TRa3180A</strain>
    </source>
</reference>
<comment type="subcellular location">
    <subcellularLocation>
        <location evidence="1">Membrane</location>
        <topology evidence="1">Multi-pass membrane protein</topology>
    </subcellularLocation>
</comment>
<feature type="transmembrane region" description="Helical" evidence="3">
    <location>
        <begin position="415"/>
        <end position="435"/>
    </location>
</feature>
<dbReference type="InterPro" id="IPR050327">
    <property type="entry name" value="Proton-linked_MCT"/>
</dbReference>
<evidence type="ECO:0000313" key="5">
    <source>
        <dbReference type="Proteomes" id="UP000887226"/>
    </source>
</evidence>
<keyword evidence="3" id="KW-1133">Transmembrane helix</keyword>
<keyword evidence="3" id="KW-0472">Membrane</keyword>
<dbReference type="GO" id="GO:0016020">
    <property type="term" value="C:membrane"/>
    <property type="evidence" value="ECO:0007669"/>
    <property type="project" value="UniProtKB-SubCell"/>
</dbReference>
<dbReference type="AlphaFoldDB" id="A0A9P7ZBC4"/>
<organism evidence="4 5">
    <name type="scientific">Calycina marina</name>
    <dbReference type="NCBI Taxonomy" id="1763456"/>
    <lineage>
        <taxon>Eukaryota</taxon>
        <taxon>Fungi</taxon>
        <taxon>Dikarya</taxon>
        <taxon>Ascomycota</taxon>
        <taxon>Pezizomycotina</taxon>
        <taxon>Leotiomycetes</taxon>
        <taxon>Helotiales</taxon>
        <taxon>Pezizellaceae</taxon>
        <taxon>Calycina</taxon>
    </lineage>
</organism>
<dbReference type="Proteomes" id="UP000887226">
    <property type="component" value="Unassembled WGS sequence"/>
</dbReference>
<feature type="transmembrane region" description="Helical" evidence="3">
    <location>
        <begin position="213"/>
        <end position="234"/>
    </location>
</feature>